<dbReference type="EMBL" id="JACXWY010000025">
    <property type="protein sequence ID" value="MBD3848910.1"/>
    <property type="molecule type" value="Genomic_DNA"/>
</dbReference>
<comment type="caution">
    <text evidence="2">The sequence shown here is derived from an EMBL/GenBank/DDBJ whole genome shotgun (WGS) entry which is preliminary data.</text>
</comment>
<evidence type="ECO:0000313" key="3">
    <source>
        <dbReference type="Proteomes" id="UP000619295"/>
    </source>
</evidence>
<evidence type="ECO:0000313" key="2">
    <source>
        <dbReference type="EMBL" id="MBD3848910.1"/>
    </source>
</evidence>
<dbReference type="Proteomes" id="UP000619295">
    <property type="component" value="Unassembled WGS sequence"/>
</dbReference>
<name>A0A927EDN3_9HYPH</name>
<organism evidence="2 3">
    <name type="scientific">Bosea spartocytisi</name>
    <dbReference type="NCBI Taxonomy" id="2773451"/>
    <lineage>
        <taxon>Bacteria</taxon>
        <taxon>Pseudomonadati</taxon>
        <taxon>Pseudomonadota</taxon>
        <taxon>Alphaproteobacteria</taxon>
        <taxon>Hyphomicrobiales</taxon>
        <taxon>Boseaceae</taxon>
        <taxon>Bosea</taxon>
    </lineage>
</organism>
<reference evidence="2" key="1">
    <citation type="submission" date="2020-09" db="EMBL/GenBank/DDBJ databases">
        <title>Bosea spartocytisi sp. nov. a root nodule endophyte of Spartocytisus supranubius in the high mountain ecosystem fo the Teide National Park (Canary Islands, Spain).</title>
        <authorList>
            <person name="Pulido-Suarez L."/>
            <person name="Peix A."/>
            <person name="Igual J.M."/>
            <person name="Socas-Perez N."/>
            <person name="Velazquez E."/>
            <person name="Flores-Felix J.D."/>
            <person name="Leon-Barrios M."/>
        </authorList>
    </citation>
    <scope>NUCLEOTIDE SEQUENCE</scope>
    <source>
        <strain evidence="2">SSUT16</strain>
    </source>
</reference>
<dbReference type="AlphaFoldDB" id="A0A927EDN3"/>
<sequence>MTHPRSRASRFGSSGSGKSRLGKSRLGKSGAVAFACIAWLALAPAVAQERKPIPGTSVSLAAPKGFEPATGFSGLVNKANQASVLIVELPPEAHAQLSTLFGNADVAKANFARQNITIKSVEQIAVGGDKVPLLTGSQIAPTGDTFDKWIVLLKGEKTVMLTVQAPQKAKLAPAQIKAMIASVSLGKEPSLDEKLAALPFAIKAAAPFRVIDSIGGSGLLMTVGDKNTDPSGTQPLLVVAYQPTGPVKPGQEDALSESLLKGTHNLENATVAERKRVPFAGQDGMLLTGSFKHPNGANKGFAQYLAIGPDSRFVRLIVMADESEMPQLQPAIDQTAASISFKDK</sequence>
<proteinExistence type="predicted"/>
<keyword evidence="3" id="KW-1185">Reference proteome</keyword>
<feature type="compositionally biased region" description="Low complexity" evidence="1">
    <location>
        <begin position="9"/>
        <end position="19"/>
    </location>
</feature>
<protein>
    <submittedName>
        <fullName evidence="2">Uncharacterized protein</fullName>
    </submittedName>
</protein>
<gene>
    <name evidence="2" type="ORF">IED13_24695</name>
</gene>
<dbReference type="RefSeq" id="WP_191125790.1">
    <property type="nucleotide sequence ID" value="NZ_JACXWY010000025.1"/>
</dbReference>
<accession>A0A927EDN3</accession>
<feature type="region of interest" description="Disordered" evidence="1">
    <location>
        <begin position="1"/>
        <end position="24"/>
    </location>
</feature>
<evidence type="ECO:0000256" key="1">
    <source>
        <dbReference type="SAM" id="MobiDB-lite"/>
    </source>
</evidence>